<evidence type="ECO:0000259" key="1">
    <source>
        <dbReference type="SMART" id="SM00849"/>
    </source>
</evidence>
<dbReference type="GO" id="GO:0042781">
    <property type="term" value="F:3'-tRNA processing endoribonuclease activity"/>
    <property type="evidence" value="ECO:0007669"/>
    <property type="project" value="TreeGrafter"/>
</dbReference>
<reference evidence="2 3" key="1">
    <citation type="submission" date="2016-04" db="EMBL/GenBank/DDBJ databases">
        <authorList>
            <person name="Evans L.H."/>
            <person name="Alamgir A."/>
            <person name="Owens N."/>
            <person name="Weber N.D."/>
            <person name="Virtaneva K."/>
            <person name="Barbian K."/>
            <person name="Babar A."/>
            <person name="Rosenke K."/>
        </authorList>
    </citation>
    <scope>NUCLEOTIDE SEQUENCE [LARGE SCALE GENOMIC DNA]</scope>
    <source>
        <strain evidence="2 3">CCM 8644</strain>
    </source>
</reference>
<dbReference type="OrthoDB" id="9800940at2"/>
<dbReference type="STRING" id="1826909.A5893_15305"/>
<dbReference type="PANTHER" id="PTHR46018:SF7">
    <property type="entry name" value="RIBONUCLEASE Z"/>
    <property type="match status" value="1"/>
</dbReference>
<dbReference type="SMART" id="SM00849">
    <property type="entry name" value="Lactamase_B"/>
    <property type="match status" value="1"/>
</dbReference>
<dbReference type="RefSeq" id="WP_068823555.1">
    <property type="nucleotide sequence ID" value="NZ_LWHJ01000031.1"/>
</dbReference>
<name>A0A179DB70_9SPHI</name>
<evidence type="ECO:0000313" key="2">
    <source>
        <dbReference type="EMBL" id="OAQ38164.1"/>
    </source>
</evidence>
<dbReference type="EMBL" id="LWHJ01000031">
    <property type="protein sequence ID" value="OAQ38164.1"/>
    <property type="molecule type" value="Genomic_DNA"/>
</dbReference>
<dbReference type="Proteomes" id="UP000078459">
    <property type="component" value="Unassembled WGS sequence"/>
</dbReference>
<organism evidence="2 3">
    <name type="scientific">Pedobacter psychrophilus</name>
    <dbReference type="NCBI Taxonomy" id="1826909"/>
    <lineage>
        <taxon>Bacteria</taxon>
        <taxon>Pseudomonadati</taxon>
        <taxon>Bacteroidota</taxon>
        <taxon>Sphingobacteriia</taxon>
        <taxon>Sphingobacteriales</taxon>
        <taxon>Sphingobacteriaceae</taxon>
        <taxon>Pedobacter</taxon>
    </lineage>
</organism>
<dbReference type="InterPro" id="IPR036866">
    <property type="entry name" value="RibonucZ/Hydroxyglut_hydro"/>
</dbReference>
<reference evidence="2 3" key="2">
    <citation type="submission" date="2016-06" db="EMBL/GenBank/DDBJ databases">
        <title>Pedobacter psychrophilus sp. nov., isolated from Antarctic fragmentary rock.</title>
        <authorList>
            <person name="Svec P."/>
        </authorList>
    </citation>
    <scope>NUCLEOTIDE SEQUENCE [LARGE SCALE GENOMIC DNA]</scope>
    <source>
        <strain evidence="2 3">CCM 8644</strain>
    </source>
</reference>
<dbReference type="AlphaFoldDB" id="A0A179DB70"/>
<accession>A0A179DB70</accession>
<sequence length="243" mass="27468">MKVTIIGSGDAFGSGGKFNTCFHLKTEKINLLIDCGATSLIGLKKFNFEPADLDYILVSHLHGDHFGGIPFIILDFLRKERTKVLTIIGPKGVEGKILALLDLLYPDLIHQINSDLIQFIEFQTDKIEDFTDFKLKTFEVLHSPSSLPHGLKLFMDDKIIAFSGDTEWCENLISLADEADLFICECNWYKINGKGHLNYETLLKNISKLNSKRILLNHLGDEALENQEYFEIPIAEDGLEIHL</sequence>
<dbReference type="CDD" id="cd07740">
    <property type="entry name" value="metallo-hydrolase-like_MBL-fold"/>
    <property type="match status" value="1"/>
</dbReference>
<gene>
    <name evidence="2" type="ORF">A5893_15305</name>
</gene>
<feature type="domain" description="Metallo-beta-lactamase" evidence="1">
    <location>
        <begin position="18"/>
        <end position="218"/>
    </location>
</feature>
<evidence type="ECO:0000313" key="3">
    <source>
        <dbReference type="Proteomes" id="UP000078459"/>
    </source>
</evidence>
<proteinExistence type="predicted"/>
<keyword evidence="3" id="KW-1185">Reference proteome</keyword>
<protein>
    <recommendedName>
        <fullName evidence="1">Metallo-beta-lactamase domain-containing protein</fullName>
    </recommendedName>
</protein>
<dbReference type="Gene3D" id="3.60.15.10">
    <property type="entry name" value="Ribonuclease Z/Hydroxyacylglutathione hydrolase-like"/>
    <property type="match status" value="1"/>
</dbReference>
<dbReference type="InterPro" id="IPR001279">
    <property type="entry name" value="Metallo-B-lactamas"/>
</dbReference>
<dbReference type="PANTHER" id="PTHR46018">
    <property type="entry name" value="ZINC PHOSPHODIESTERASE ELAC PROTEIN 1"/>
    <property type="match status" value="1"/>
</dbReference>
<comment type="caution">
    <text evidence="2">The sequence shown here is derived from an EMBL/GenBank/DDBJ whole genome shotgun (WGS) entry which is preliminary data.</text>
</comment>
<dbReference type="SUPFAM" id="SSF56281">
    <property type="entry name" value="Metallo-hydrolase/oxidoreductase"/>
    <property type="match status" value="1"/>
</dbReference>
<dbReference type="Pfam" id="PF23023">
    <property type="entry name" value="Anti-Pycsar_Apyc1"/>
    <property type="match status" value="1"/>
</dbReference>